<dbReference type="InterPro" id="IPR051057">
    <property type="entry name" value="PI-PLC_domain"/>
</dbReference>
<sequence length="396" mass="44770">MSSIYLCYLVLTISLILLTDILQESNAFPTTIESLKRRDDLVCNGSADLCDLRYDQVTHPGTHNSAAYDLKFDCKSAAAVCSNKIKPVSKLCNLFDILCLQNGVSKEIVECLFEDNVGHDVATQLKDGIRLFDFDSCVTVDTNEVVRCHGSQGIRAIGGGFEPLFQAIRDFLNANPNEIITIEFNDGDGDYATLAGGIQSKLEQYFITEPGHSMLVTRKDNNEPWPTLRQMIETNQRIVIFFGYFYDSTPNRMPWINSKNYWLTDSYTYTAPDGSAASLNQSFTEWCKNASNVIKADENMYGRVKWQAIDETIGLTEDTFTSIKPLTKPKICLGDLARSVNYDLLDYVASICYPAYPYFLRVRLDFYWQSNLFKVTKDLNAKNVERVKKGDPLTPF</sequence>
<dbReference type="SUPFAM" id="SSF51695">
    <property type="entry name" value="PLC-like phosphodiesterases"/>
    <property type="match status" value="1"/>
</dbReference>
<dbReference type="PANTHER" id="PTHR13593:SF140">
    <property type="entry name" value="PLC-LIKE PHOSPHODIESTERASE"/>
    <property type="match status" value="1"/>
</dbReference>
<dbReference type="CDD" id="cd08557">
    <property type="entry name" value="PI-PLCc_bacteria_like"/>
    <property type="match status" value="1"/>
</dbReference>
<reference evidence="2" key="1">
    <citation type="submission" date="2021-06" db="EMBL/GenBank/DDBJ databases">
        <authorList>
            <person name="Kallberg Y."/>
            <person name="Tangrot J."/>
            <person name="Rosling A."/>
        </authorList>
    </citation>
    <scope>NUCLEOTIDE SEQUENCE</scope>
    <source>
        <strain evidence="2">FL130A</strain>
    </source>
</reference>
<evidence type="ECO:0000256" key="1">
    <source>
        <dbReference type="SAM" id="SignalP"/>
    </source>
</evidence>
<dbReference type="GO" id="GO:0008081">
    <property type="term" value="F:phosphoric diester hydrolase activity"/>
    <property type="evidence" value="ECO:0007669"/>
    <property type="project" value="InterPro"/>
</dbReference>
<evidence type="ECO:0000313" key="2">
    <source>
        <dbReference type="EMBL" id="CAG8556558.1"/>
    </source>
</evidence>
<dbReference type="Gene3D" id="3.20.20.190">
    <property type="entry name" value="Phosphatidylinositol (PI) phosphodiesterase"/>
    <property type="match status" value="1"/>
</dbReference>
<name>A0A9N9B5Q9_9GLOM</name>
<accession>A0A9N9B5Q9</accession>
<protein>
    <submittedName>
        <fullName evidence="2">908_t:CDS:1</fullName>
    </submittedName>
</protein>
<evidence type="ECO:0000313" key="3">
    <source>
        <dbReference type="Proteomes" id="UP000789508"/>
    </source>
</evidence>
<feature type="chain" id="PRO_5040332755" evidence="1">
    <location>
        <begin position="28"/>
        <end position="396"/>
    </location>
</feature>
<dbReference type="PANTHER" id="PTHR13593">
    <property type="match status" value="1"/>
</dbReference>
<comment type="caution">
    <text evidence="2">The sequence shown here is derived from an EMBL/GenBank/DDBJ whole genome shotgun (WGS) entry which is preliminary data.</text>
</comment>
<dbReference type="AlphaFoldDB" id="A0A9N9B5Q9"/>
<feature type="signal peptide" evidence="1">
    <location>
        <begin position="1"/>
        <end position="27"/>
    </location>
</feature>
<keyword evidence="1" id="KW-0732">Signal</keyword>
<keyword evidence="3" id="KW-1185">Reference proteome</keyword>
<gene>
    <name evidence="2" type="ORF">ALEPTO_LOCUS6138</name>
</gene>
<dbReference type="OrthoDB" id="7984201at2759"/>
<proteinExistence type="predicted"/>
<dbReference type="InterPro" id="IPR017946">
    <property type="entry name" value="PLC-like_Pdiesterase_TIM-brl"/>
</dbReference>
<dbReference type="EMBL" id="CAJVPS010001984">
    <property type="protein sequence ID" value="CAG8556558.1"/>
    <property type="molecule type" value="Genomic_DNA"/>
</dbReference>
<dbReference type="GO" id="GO:0006629">
    <property type="term" value="P:lipid metabolic process"/>
    <property type="evidence" value="ECO:0007669"/>
    <property type="project" value="InterPro"/>
</dbReference>
<dbReference type="Pfam" id="PF26146">
    <property type="entry name" value="PI-PLC_X"/>
    <property type="match status" value="1"/>
</dbReference>
<dbReference type="Proteomes" id="UP000789508">
    <property type="component" value="Unassembled WGS sequence"/>
</dbReference>
<organism evidence="2 3">
    <name type="scientific">Ambispora leptoticha</name>
    <dbReference type="NCBI Taxonomy" id="144679"/>
    <lineage>
        <taxon>Eukaryota</taxon>
        <taxon>Fungi</taxon>
        <taxon>Fungi incertae sedis</taxon>
        <taxon>Mucoromycota</taxon>
        <taxon>Glomeromycotina</taxon>
        <taxon>Glomeromycetes</taxon>
        <taxon>Archaeosporales</taxon>
        <taxon>Ambisporaceae</taxon>
        <taxon>Ambispora</taxon>
    </lineage>
</organism>